<dbReference type="RefSeq" id="XP_002112378.1">
    <property type="nucleotide sequence ID" value="XM_002112342.1"/>
</dbReference>
<feature type="transmembrane region" description="Helical" evidence="10">
    <location>
        <begin position="861"/>
        <end position="883"/>
    </location>
</feature>
<reference evidence="12 13" key="1">
    <citation type="journal article" date="2008" name="Nature">
        <title>The Trichoplax genome and the nature of placozoans.</title>
        <authorList>
            <person name="Srivastava M."/>
            <person name="Begovic E."/>
            <person name="Chapman J."/>
            <person name="Putnam N.H."/>
            <person name="Hellsten U."/>
            <person name="Kawashima T."/>
            <person name="Kuo A."/>
            <person name="Mitros T."/>
            <person name="Salamov A."/>
            <person name="Carpenter M.L."/>
            <person name="Signorovitch A.Y."/>
            <person name="Moreno M.A."/>
            <person name="Kamm K."/>
            <person name="Grimwood J."/>
            <person name="Schmutz J."/>
            <person name="Shapiro H."/>
            <person name="Grigoriev I.V."/>
            <person name="Buss L.W."/>
            <person name="Schierwater B."/>
            <person name="Dellaporta S.L."/>
            <person name="Rokhsar D.S."/>
        </authorList>
    </citation>
    <scope>NUCLEOTIDE SEQUENCE [LARGE SCALE GENOMIC DNA]</scope>
    <source>
        <strain evidence="12 13">Grell-BS-1999</strain>
    </source>
</reference>
<dbReference type="GeneID" id="6753591"/>
<dbReference type="Pfam" id="PF00403">
    <property type="entry name" value="HMA"/>
    <property type="match status" value="2"/>
</dbReference>
<dbReference type="GO" id="GO:0005886">
    <property type="term" value="C:plasma membrane"/>
    <property type="evidence" value="ECO:0000318"/>
    <property type="project" value="GO_Central"/>
</dbReference>
<evidence type="ECO:0000313" key="12">
    <source>
        <dbReference type="EMBL" id="EDV24488.1"/>
    </source>
</evidence>
<evidence type="ECO:0000256" key="6">
    <source>
        <dbReference type="ARBA" id="ARBA00022840"/>
    </source>
</evidence>
<dbReference type="GO" id="GO:0005802">
    <property type="term" value="C:trans-Golgi network"/>
    <property type="evidence" value="ECO:0000318"/>
    <property type="project" value="GO_Central"/>
</dbReference>
<dbReference type="PROSITE" id="PS50846">
    <property type="entry name" value="HMA_2"/>
    <property type="match status" value="2"/>
</dbReference>
<keyword evidence="13" id="KW-1185">Reference proteome</keyword>
<dbReference type="SUPFAM" id="SSF81665">
    <property type="entry name" value="Calcium ATPase, transmembrane domain M"/>
    <property type="match status" value="1"/>
</dbReference>
<evidence type="ECO:0000256" key="9">
    <source>
        <dbReference type="ARBA" id="ARBA00023136"/>
    </source>
</evidence>
<evidence type="ECO:0000256" key="2">
    <source>
        <dbReference type="ARBA" id="ARBA00012517"/>
    </source>
</evidence>
<dbReference type="InterPro" id="IPR023214">
    <property type="entry name" value="HAD_sf"/>
</dbReference>
<feature type="transmembrane region" description="Helical" evidence="10">
    <location>
        <begin position="889"/>
        <end position="912"/>
    </location>
</feature>
<accession>B3RXT7</accession>
<keyword evidence="9 10" id="KW-0472">Membrane</keyword>
<dbReference type="NCBIfam" id="TIGR01494">
    <property type="entry name" value="ATPase_P-type"/>
    <property type="match status" value="1"/>
</dbReference>
<keyword evidence="4 10" id="KW-0479">Metal-binding</keyword>
<evidence type="ECO:0000256" key="4">
    <source>
        <dbReference type="ARBA" id="ARBA00022723"/>
    </source>
</evidence>
<dbReference type="InterPro" id="IPR001757">
    <property type="entry name" value="P_typ_ATPase"/>
</dbReference>
<feature type="domain" description="HMA" evidence="11">
    <location>
        <begin position="97"/>
        <end position="163"/>
    </location>
</feature>
<dbReference type="GO" id="GO:0005524">
    <property type="term" value="F:ATP binding"/>
    <property type="evidence" value="ECO:0007669"/>
    <property type="project" value="UniProtKB-UniRule"/>
</dbReference>
<dbReference type="Proteomes" id="UP000009022">
    <property type="component" value="Unassembled WGS sequence"/>
</dbReference>
<dbReference type="FunFam" id="3.30.70.100:FF:000001">
    <property type="entry name" value="ATPase copper transporting beta"/>
    <property type="match status" value="1"/>
</dbReference>
<comment type="similarity">
    <text evidence="10">Belongs to the cation transport ATPase (P-type) (TC 3.A.3) family. Type IB subfamily.</text>
</comment>
<dbReference type="Gene3D" id="3.40.1110.10">
    <property type="entry name" value="Calcium-transporting ATPase, cytoplasmic domain N"/>
    <property type="match status" value="1"/>
</dbReference>
<dbReference type="GO" id="GO:0043682">
    <property type="term" value="F:P-type divalent copper transporter activity"/>
    <property type="evidence" value="ECO:0000318"/>
    <property type="project" value="GO_Central"/>
</dbReference>
<keyword evidence="8 10" id="KW-1133">Transmembrane helix</keyword>
<dbReference type="OMA" id="CGWLIEK"/>
<dbReference type="PRINTS" id="PR00942">
    <property type="entry name" value="CUATPASEI"/>
</dbReference>
<feature type="transmembrane region" description="Helical" evidence="10">
    <location>
        <begin position="446"/>
        <end position="468"/>
    </location>
</feature>
<dbReference type="Pfam" id="PF00122">
    <property type="entry name" value="E1-E2_ATPase"/>
    <property type="match status" value="1"/>
</dbReference>
<dbReference type="InterPro" id="IPR023298">
    <property type="entry name" value="ATPase_P-typ_TM_dom_sf"/>
</dbReference>
<dbReference type="PANTHER" id="PTHR43520:SF8">
    <property type="entry name" value="P-TYPE CU(+) TRANSPORTER"/>
    <property type="match status" value="1"/>
</dbReference>
<dbReference type="HOGENOM" id="CLU_001771_0_1_1"/>
<dbReference type="PhylomeDB" id="B3RXT7"/>
<dbReference type="FunFam" id="3.40.1110.10:FF:000023">
    <property type="entry name" value="Copper-transporting ATPase 1, putative"/>
    <property type="match status" value="1"/>
</dbReference>
<dbReference type="GO" id="GO:0015677">
    <property type="term" value="P:copper ion import"/>
    <property type="evidence" value="ECO:0000318"/>
    <property type="project" value="GO_Central"/>
</dbReference>
<dbReference type="PANTHER" id="PTHR43520">
    <property type="entry name" value="ATP7, ISOFORM B"/>
    <property type="match status" value="1"/>
</dbReference>
<dbReference type="InterPro" id="IPR036412">
    <property type="entry name" value="HAD-like_sf"/>
</dbReference>
<evidence type="ECO:0000256" key="8">
    <source>
        <dbReference type="ARBA" id="ARBA00022989"/>
    </source>
</evidence>
<keyword evidence="3 10" id="KW-0812">Transmembrane</keyword>
<name>B3RXT7_TRIAD</name>
<sequence>MASNLLGLSPKESDAVSVKASCLSLYISGMTCAFCARTIERELQKQEGIIAVSVALLSSTGNVIYDTNRLKAIQVQSRIQQLGFTASILSEDDQNKSRIEVMIENLTSTTCIADLKSSLQRIQGVQTVTIVYQTKRAIIKFDPNLANIHQIVKKIQNLGYKTNLITHDSMQNNLQCGKDILRWKTVFITSIIFSIPVVVVLIAFNQNRRKQIIIFPGVSLKNLLLLVLCTPIQVLGSLQIYPASYHAIKYRTANMDLLVFITITIAYLYSVIAMIVSAIANPQTSPDTFLENPPLIMTLVSLGRWIESLAKNKALESARRFLPSTSTEALLVVLGANGQIEKEEMIPTDLMQRGDTIKILPATRVLVDGVVIAGSSTVDESVILGETTPVQKQIGDKVFSLSINQQNPLIIRVEGMGMNTLASQIARLIYKGQSLKVPIQLLTHSMANYFFCIIISLSMITLILWIIIGYSNVQLIDFQFNPKFYNIHEVTLEFAFRTAIAVLAVAYPCSLGLATPIALIIGIGIASRNGILIKGEKPLARAKGLTTVFLNKTGTITTGKCNVKLVHSFVDERQCSKSKLIALAGAAEACSEHSVAVAISNYAKEFFQVDVLGDVSDFQEMQGLGIQCTVTDIDNLLENTTYEAISTDYNNTFSISDIPISPNSINKSYKLMRIDSVRSYRVVIGNRQWMHRNCIYIGDDVNDSMLKEERNGRSALLIAVNDLAIGMISVEEKIRYNAQNAIDAMRRMDLDVIMFTGDNRHTATAVASQVGIKHLFAETTKSSQLAILQAMQRKGKVVAALGNDSSDSSILANADIGIAIGSNAHLSIDSASIEIIKDNLVNIVFAIKLVRSINRRIHFNLAIAIMFNVVGICLAAGILHPVGFTLRPWQANACAVSISVLIILSSLSLKWYEICPY</sequence>
<dbReference type="GO" id="GO:0055070">
    <property type="term" value="P:copper ion homeostasis"/>
    <property type="evidence" value="ECO:0000318"/>
    <property type="project" value="GO_Central"/>
</dbReference>
<evidence type="ECO:0000259" key="11">
    <source>
        <dbReference type="PROSITE" id="PS50846"/>
    </source>
</evidence>
<protein>
    <recommendedName>
        <fullName evidence="2">P-type Cu(+) transporter</fullName>
        <ecNumber evidence="2">7.2.2.8</ecNumber>
    </recommendedName>
</protein>
<dbReference type="PRINTS" id="PR00119">
    <property type="entry name" value="CATATPASE"/>
</dbReference>
<dbReference type="OrthoDB" id="432719at2759"/>
<feature type="transmembrane region" description="Helical" evidence="10">
    <location>
        <begin position="499"/>
        <end position="526"/>
    </location>
</feature>
<dbReference type="EMBL" id="DS985245">
    <property type="protein sequence ID" value="EDV24488.1"/>
    <property type="molecule type" value="Genomic_DNA"/>
</dbReference>
<keyword evidence="6 10" id="KW-0067">ATP-binding</keyword>
<dbReference type="CTD" id="6753591"/>
<dbReference type="CDD" id="cd00371">
    <property type="entry name" value="HMA"/>
    <property type="match status" value="2"/>
</dbReference>
<dbReference type="STRING" id="10228.B3RXT7"/>
<dbReference type="InterPro" id="IPR036163">
    <property type="entry name" value="HMA_dom_sf"/>
</dbReference>
<dbReference type="AlphaFoldDB" id="B3RXT7"/>
<dbReference type="InterPro" id="IPR008250">
    <property type="entry name" value="ATPase_P-typ_transduc_dom_A_sf"/>
</dbReference>
<dbReference type="GO" id="GO:0005507">
    <property type="term" value="F:copper ion binding"/>
    <property type="evidence" value="ECO:0000318"/>
    <property type="project" value="GO_Central"/>
</dbReference>
<evidence type="ECO:0000313" key="13">
    <source>
        <dbReference type="Proteomes" id="UP000009022"/>
    </source>
</evidence>
<comment type="subcellular location">
    <subcellularLocation>
        <location evidence="1">Golgi apparatus</location>
        <location evidence="1">trans-Golgi network membrane</location>
        <topology evidence="1">Multi-pass membrane protein</topology>
    </subcellularLocation>
    <subcellularLocation>
        <location evidence="10">Membrane</location>
    </subcellularLocation>
</comment>
<evidence type="ECO:0000256" key="5">
    <source>
        <dbReference type="ARBA" id="ARBA00022741"/>
    </source>
</evidence>
<dbReference type="InterPro" id="IPR023299">
    <property type="entry name" value="ATPase_P-typ_cyto_dom_N"/>
</dbReference>
<feature type="transmembrane region" description="Helical" evidence="10">
    <location>
        <begin position="185"/>
        <end position="204"/>
    </location>
</feature>
<organism evidence="12 13">
    <name type="scientific">Trichoplax adhaerens</name>
    <name type="common">Trichoplax reptans</name>
    <dbReference type="NCBI Taxonomy" id="10228"/>
    <lineage>
        <taxon>Eukaryota</taxon>
        <taxon>Metazoa</taxon>
        <taxon>Placozoa</taxon>
        <taxon>Uniplacotomia</taxon>
        <taxon>Trichoplacea</taxon>
        <taxon>Trichoplacidae</taxon>
        <taxon>Trichoplax</taxon>
    </lineage>
</organism>
<dbReference type="Gene3D" id="2.70.150.10">
    <property type="entry name" value="Calcium-transporting ATPase, cytoplasmic transduction domain A"/>
    <property type="match status" value="1"/>
</dbReference>
<proteinExistence type="inferred from homology"/>
<keyword evidence="7" id="KW-1278">Translocase</keyword>
<dbReference type="NCBIfam" id="TIGR01525">
    <property type="entry name" value="ATPase-IB_hvy"/>
    <property type="match status" value="1"/>
</dbReference>
<feature type="transmembrane region" description="Helical" evidence="10">
    <location>
        <begin position="257"/>
        <end position="280"/>
    </location>
</feature>
<evidence type="ECO:0000256" key="1">
    <source>
        <dbReference type="ARBA" id="ARBA00004166"/>
    </source>
</evidence>
<keyword evidence="5 10" id="KW-0547">Nucleotide-binding</keyword>
<dbReference type="SUPFAM" id="SSF56784">
    <property type="entry name" value="HAD-like"/>
    <property type="match status" value="1"/>
</dbReference>
<gene>
    <name evidence="12" type="ORF">TRIADDRAFT_25021</name>
</gene>
<dbReference type="SUPFAM" id="SSF81653">
    <property type="entry name" value="Calcium ATPase, transduction domain A"/>
    <property type="match status" value="1"/>
</dbReference>
<dbReference type="SUPFAM" id="SSF55008">
    <property type="entry name" value="HMA, heavy metal-associated domain"/>
    <property type="match status" value="2"/>
</dbReference>
<dbReference type="Pfam" id="PF00702">
    <property type="entry name" value="Hydrolase"/>
    <property type="match status" value="1"/>
</dbReference>
<dbReference type="GO" id="GO:0016887">
    <property type="term" value="F:ATP hydrolysis activity"/>
    <property type="evidence" value="ECO:0007669"/>
    <property type="project" value="InterPro"/>
</dbReference>
<evidence type="ECO:0000256" key="10">
    <source>
        <dbReference type="RuleBase" id="RU362081"/>
    </source>
</evidence>
<dbReference type="Gene3D" id="3.40.50.1000">
    <property type="entry name" value="HAD superfamily/HAD-like"/>
    <property type="match status" value="1"/>
</dbReference>
<dbReference type="GO" id="GO:0140581">
    <property type="term" value="F:P-type monovalent copper transporter activity"/>
    <property type="evidence" value="ECO:0007669"/>
    <property type="project" value="UniProtKB-EC"/>
</dbReference>
<evidence type="ECO:0000256" key="7">
    <source>
        <dbReference type="ARBA" id="ARBA00022967"/>
    </source>
</evidence>
<dbReference type="InterPro" id="IPR006121">
    <property type="entry name" value="HMA_dom"/>
</dbReference>
<dbReference type="InterPro" id="IPR027256">
    <property type="entry name" value="P-typ_ATPase_IB"/>
</dbReference>
<evidence type="ECO:0000256" key="3">
    <source>
        <dbReference type="ARBA" id="ARBA00022692"/>
    </source>
</evidence>
<feature type="domain" description="HMA" evidence="11">
    <location>
        <begin position="21"/>
        <end position="87"/>
    </location>
</feature>
<dbReference type="SUPFAM" id="SSF81660">
    <property type="entry name" value="Metal cation-transporting ATPase, ATP-binding domain N"/>
    <property type="match status" value="1"/>
</dbReference>
<dbReference type="eggNOG" id="KOG0207">
    <property type="taxonomic scope" value="Eukaryota"/>
</dbReference>
<dbReference type="Gene3D" id="3.30.70.100">
    <property type="match status" value="2"/>
</dbReference>
<dbReference type="EC" id="7.2.2.8" evidence="2"/>
<dbReference type="PRINTS" id="PR00943">
    <property type="entry name" value="CUATPASE"/>
</dbReference>
<dbReference type="KEGG" id="tad:TRIADDRAFT_25021"/>
<dbReference type="InterPro" id="IPR059000">
    <property type="entry name" value="ATPase_P-type_domA"/>
</dbReference>
<dbReference type="InParanoid" id="B3RXT7"/>